<sequence>MKKISAAVLVFILVFTLGACTNNSSGASQPSSASSKSSSAKTVQVAVPTAEKPLSYSENGKLTGYEVEILRKVDAKLKDYSFNIQSVSSNAQQIGLDTGKYDLIAEGFFKNPVRAQKYLIPNENDGASLIKIYTNDANKSIASLSDLSGKRLTPVDANGGIFNILTAYNTQNPSKKIDIPTSDTGLSTADRLKEVASGKYDALILPSNLGEAQIIKQLNLKIHTSAPVKVIPTYFLLSKKDEQLKEAVDSALKQLKSDGTLSELSKKYYGEDVFQYKITN</sequence>
<feature type="chain" id="PRO_5038787741" evidence="2">
    <location>
        <begin position="20"/>
        <end position="280"/>
    </location>
</feature>
<evidence type="ECO:0000256" key="1">
    <source>
        <dbReference type="ARBA" id="ARBA00022729"/>
    </source>
</evidence>
<dbReference type="RefSeq" id="WP_188802464.1">
    <property type="nucleotide sequence ID" value="NZ_BMOK01000005.1"/>
</dbReference>
<keyword evidence="1 2" id="KW-0732">Signal</keyword>
<evidence type="ECO:0000259" key="3">
    <source>
        <dbReference type="SMART" id="SM00062"/>
    </source>
</evidence>
<dbReference type="PROSITE" id="PS51257">
    <property type="entry name" value="PROKAR_LIPOPROTEIN"/>
    <property type="match status" value="1"/>
</dbReference>
<reference evidence="4" key="2">
    <citation type="submission" date="2020-09" db="EMBL/GenBank/DDBJ databases">
        <authorList>
            <person name="Sun Q."/>
            <person name="Ohkuma M."/>
        </authorList>
    </citation>
    <scope>NUCLEOTIDE SEQUENCE</scope>
    <source>
        <strain evidence="4">JCM 15325</strain>
    </source>
</reference>
<dbReference type="Gene3D" id="3.40.190.10">
    <property type="entry name" value="Periplasmic binding protein-like II"/>
    <property type="match status" value="2"/>
</dbReference>
<dbReference type="Pfam" id="PF00497">
    <property type="entry name" value="SBP_bac_3"/>
    <property type="match status" value="1"/>
</dbReference>
<dbReference type="InterPro" id="IPR001638">
    <property type="entry name" value="Solute-binding_3/MltF_N"/>
</dbReference>
<evidence type="ECO:0000256" key="2">
    <source>
        <dbReference type="SAM" id="SignalP"/>
    </source>
</evidence>
<evidence type="ECO:0000313" key="4">
    <source>
        <dbReference type="EMBL" id="GGL51760.1"/>
    </source>
</evidence>
<dbReference type="PANTHER" id="PTHR35936:SF19">
    <property type="entry name" value="AMINO-ACID-BINDING PROTEIN YXEM-RELATED"/>
    <property type="match status" value="1"/>
</dbReference>
<feature type="domain" description="Solute-binding protein family 3/N-terminal" evidence="3">
    <location>
        <begin position="42"/>
        <end position="272"/>
    </location>
</feature>
<dbReference type="SMART" id="SM00062">
    <property type="entry name" value="PBPb"/>
    <property type="match status" value="1"/>
</dbReference>
<dbReference type="SUPFAM" id="SSF53850">
    <property type="entry name" value="Periplasmic binding protein-like II"/>
    <property type="match status" value="1"/>
</dbReference>
<dbReference type="EMBL" id="BMOK01000005">
    <property type="protein sequence ID" value="GGL51760.1"/>
    <property type="molecule type" value="Genomic_DNA"/>
</dbReference>
<feature type="signal peptide" evidence="2">
    <location>
        <begin position="1"/>
        <end position="19"/>
    </location>
</feature>
<keyword evidence="5" id="KW-1185">Reference proteome</keyword>
<evidence type="ECO:0000313" key="5">
    <source>
        <dbReference type="Proteomes" id="UP000654670"/>
    </source>
</evidence>
<gene>
    <name evidence="4" type="primary">yvdF</name>
    <name evidence="4" type="ORF">GCM10007968_14900</name>
</gene>
<accession>A0A917S2X4</accession>
<protein>
    <submittedName>
        <fullName evidence="4">Amino acid ABC transporter substrate-binding protein</fullName>
    </submittedName>
</protein>
<name>A0A917S2X4_9BACL</name>
<organism evidence="4 5">
    <name type="scientific">Sporolactobacillus putidus</name>
    <dbReference type="NCBI Taxonomy" id="492735"/>
    <lineage>
        <taxon>Bacteria</taxon>
        <taxon>Bacillati</taxon>
        <taxon>Bacillota</taxon>
        <taxon>Bacilli</taxon>
        <taxon>Bacillales</taxon>
        <taxon>Sporolactobacillaceae</taxon>
        <taxon>Sporolactobacillus</taxon>
    </lineage>
</organism>
<dbReference type="PANTHER" id="PTHR35936">
    <property type="entry name" value="MEMBRANE-BOUND LYTIC MUREIN TRANSGLYCOSYLASE F"/>
    <property type="match status" value="1"/>
</dbReference>
<dbReference type="Proteomes" id="UP000654670">
    <property type="component" value="Unassembled WGS sequence"/>
</dbReference>
<proteinExistence type="predicted"/>
<comment type="caution">
    <text evidence="4">The sequence shown here is derived from an EMBL/GenBank/DDBJ whole genome shotgun (WGS) entry which is preliminary data.</text>
</comment>
<reference evidence="4" key="1">
    <citation type="journal article" date="2014" name="Int. J. Syst. Evol. Microbiol.">
        <title>Complete genome sequence of Corynebacterium casei LMG S-19264T (=DSM 44701T), isolated from a smear-ripened cheese.</title>
        <authorList>
            <consortium name="US DOE Joint Genome Institute (JGI-PGF)"/>
            <person name="Walter F."/>
            <person name="Albersmeier A."/>
            <person name="Kalinowski J."/>
            <person name="Ruckert C."/>
        </authorList>
    </citation>
    <scope>NUCLEOTIDE SEQUENCE</scope>
    <source>
        <strain evidence="4">JCM 15325</strain>
    </source>
</reference>
<dbReference type="AlphaFoldDB" id="A0A917S2X4"/>